<dbReference type="Proteomes" id="UP000074382">
    <property type="component" value="Unassembled WGS sequence"/>
</dbReference>
<protein>
    <submittedName>
        <fullName evidence="2">Zn-dependent hydrolase</fullName>
    </submittedName>
</protein>
<dbReference type="AlphaFoldDB" id="A0A147KHJ0"/>
<dbReference type="SMART" id="SM00849">
    <property type="entry name" value="Lactamase_B"/>
    <property type="match status" value="1"/>
</dbReference>
<gene>
    <name evidence="2" type="ORF">AC529_10640</name>
</gene>
<sequence length="217" mass="23402">MPYTGDTHVGGPADVRELSELTISKLAVGPMDNNAYLLRCRRTGEAMLIDAADEADRLLDLVGSDGLARVITTHRHQDHWRALAEVVGATGARTVAHPADAGELPVSTDEPVEHGDTVPVGACTLSVIHLRGHTPGSIALRYDDPEGHTHLFTGDSLFPGGVGKTWSDADFRSLIADVEARIFDQCADDTWVYPGHGRDTTLGAERPSLPEWHARGW</sequence>
<dbReference type="Gene3D" id="3.60.15.10">
    <property type="entry name" value="Ribonuclease Z/Hydroxyacylglutathione hydrolase-like"/>
    <property type="match status" value="1"/>
</dbReference>
<dbReference type="GO" id="GO:0016787">
    <property type="term" value="F:hydrolase activity"/>
    <property type="evidence" value="ECO:0007669"/>
    <property type="project" value="UniProtKB-KW"/>
</dbReference>
<dbReference type="PANTHER" id="PTHR46233:SF1">
    <property type="entry name" value="CONSERVED PROTEIN"/>
    <property type="match status" value="1"/>
</dbReference>
<dbReference type="OrthoDB" id="9802991at2"/>
<comment type="caution">
    <text evidence="2">The sequence shown here is derived from an EMBL/GenBank/DDBJ whole genome shotgun (WGS) entry which is preliminary data.</text>
</comment>
<reference evidence="3" key="1">
    <citation type="journal article" date="2017" name="Acta Aliment.">
        <title>Plant polysaccharide degrading enzyme system of Thermpbifida cellulosilytica TB100 revealed by de novo genome project data.</title>
        <authorList>
            <person name="Toth A."/>
            <person name="Baka E."/>
            <person name="Luzics S."/>
            <person name="Bata-Vidacs I."/>
            <person name="Nagy I."/>
            <person name="Balint B."/>
            <person name="Herceg R."/>
            <person name="Olasz F."/>
            <person name="Wilk T."/>
            <person name="Nagy T."/>
            <person name="Kriszt B."/>
            <person name="Nagy I."/>
            <person name="Kukolya J."/>
        </authorList>
    </citation>
    <scope>NUCLEOTIDE SEQUENCE [LARGE SCALE GENOMIC DNA]</scope>
    <source>
        <strain evidence="3">TB100</strain>
    </source>
</reference>
<organism evidence="2 3">
    <name type="scientific">Thermobifida cellulosilytica TB100</name>
    <dbReference type="NCBI Taxonomy" id="665004"/>
    <lineage>
        <taxon>Bacteria</taxon>
        <taxon>Bacillati</taxon>
        <taxon>Actinomycetota</taxon>
        <taxon>Actinomycetes</taxon>
        <taxon>Streptosporangiales</taxon>
        <taxon>Nocardiopsidaceae</taxon>
        <taxon>Thermobifida</taxon>
    </lineage>
</organism>
<keyword evidence="2" id="KW-0378">Hydrolase</keyword>
<dbReference type="PANTHER" id="PTHR46233">
    <property type="entry name" value="HYDROXYACYLGLUTATHIONE HYDROLASE GLOC"/>
    <property type="match status" value="1"/>
</dbReference>
<dbReference type="EMBL" id="LGEM01000076">
    <property type="protein sequence ID" value="KUP96775.1"/>
    <property type="molecule type" value="Genomic_DNA"/>
</dbReference>
<dbReference type="Pfam" id="PF00753">
    <property type="entry name" value="Lactamase_B"/>
    <property type="match status" value="1"/>
</dbReference>
<dbReference type="InterPro" id="IPR001279">
    <property type="entry name" value="Metallo-B-lactamas"/>
</dbReference>
<evidence type="ECO:0000259" key="1">
    <source>
        <dbReference type="SMART" id="SM00849"/>
    </source>
</evidence>
<dbReference type="InterPro" id="IPR051453">
    <property type="entry name" value="MBL_Glyoxalase_II"/>
</dbReference>
<feature type="domain" description="Metallo-beta-lactamase" evidence="1">
    <location>
        <begin position="32"/>
        <end position="196"/>
    </location>
</feature>
<evidence type="ECO:0000313" key="2">
    <source>
        <dbReference type="EMBL" id="KUP96775.1"/>
    </source>
</evidence>
<keyword evidence="3" id="KW-1185">Reference proteome</keyword>
<evidence type="ECO:0000313" key="3">
    <source>
        <dbReference type="Proteomes" id="UP000074382"/>
    </source>
</evidence>
<dbReference type="RefSeq" id="WP_068757870.1">
    <property type="nucleotide sequence ID" value="NZ_KQ950184.1"/>
</dbReference>
<dbReference type="InterPro" id="IPR036866">
    <property type="entry name" value="RibonucZ/Hydroxyglut_hydro"/>
</dbReference>
<proteinExistence type="predicted"/>
<dbReference type="CDD" id="cd06262">
    <property type="entry name" value="metallo-hydrolase-like_MBL-fold"/>
    <property type="match status" value="1"/>
</dbReference>
<dbReference type="STRING" id="665004.AC529_10640"/>
<name>A0A147KHJ0_THECS</name>
<dbReference type="SUPFAM" id="SSF56281">
    <property type="entry name" value="Metallo-hydrolase/oxidoreductase"/>
    <property type="match status" value="1"/>
</dbReference>
<accession>A0A147KHJ0</accession>
<dbReference type="PATRIC" id="fig|665004.4.peg.3358"/>